<name>A0ABQ0C5T3_9PROT</name>
<feature type="domain" description="TonB-dependent receptor-like beta-barrel" evidence="10">
    <location>
        <begin position="270"/>
        <end position="606"/>
    </location>
</feature>
<evidence type="ECO:0000256" key="1">
    <source>
        <dbReference type="ARBA" id="ARBA00004571"/>
    </source>
</evidence>
<dbReference type="PANTHER" id="PTHR30069">
    <property type="entry name" value="TONB-DEPENDENT OUTER MEMBRANE RECEPTOR"/>
    <property type="match status" value="1"/>
</dbReference>
<comment type="caution">
    <text evidence="11">The sequence shown here is derived from an EMBL/GenBank/DDBJ whole genome shotgun (WGS) entry which is preliminary data.</text>
</comment>
<keyword evidence="6" id="KW-0798">TonB box</keyword>
<keyword evidence="8" id="KW-0675">Receptor</keyword>
<evidence type="ECO:0000256" key="3">
    <source>
        <dbReference type="ARBA" id="ARBA00022452"/>
    </source>
</evidence>
<evidence type="ECO:0000256" key="9">
    <source>
        <dbReference type="ARBA" id="ARBA00023237"/>
    </source>
</evidence>
<organism evidence="11 12">
    <name type="scientific">Candidatus Magnetaquiglobus chichijimensis</name>
    <dbReference type="NCBI Taxonomy" id="3141448"/>
    <lineage>
        <taxon>Bacteria</taxon>
        <taxon>Pseudomonadati</taxon>
        <taxon>Pseudomonadota</taxon>
        <taxon>Magnetococcia</taxon>
        <taxon>Magnetococcales</taxon>
        <taxon>Candidatus Magnetaquicoccaceae</taxon>
        <taxon>Candidatus Magnetaquiglobus</taxon>
    </lineage>
</organism>
<keyword evidence="5" id="KW-0732">Signal</keyword>
<keyword evidence="3" id="KW-1134">Transmembrane beta strand</keyword>
<evidence type="ECO:0000259" key="10">
    <source>
        <dbReference type="Pfam" id="PF00593"/>
    </source>
</evidence>
<evidence type="ECO:0000256" key="5">
    <source>
        <dbReference type="ARBA" id="ARBA00022729"/>
    </source>
</evidence>
<evidence type="ECO:0000256" key="4">
    <source>
        <dbReference type="ARBA" id="ARBA00022692"/>
    </source>
</evidence>
<keyword evidence="2" id="KW-0813">Transport</keyword>
<evidence type="ECO:0000313" key="12">
    <source>
        <dbReference type="Proteomes" id="UP001628193"/>
    </source>
</evidence>
<keyword evidence="12" id="KW-1185">Reference proteome</keyword>
<evidence type="ECO:0000256" key="2">
    <source>
        <dbReference type="ARBA" id="ARBA00022448"/>
    </source>
</evidence>
<dbReference type="PANTHER" id="PTHR30069:SF29">
    <property type="entry name" value="HEMOGLOBIN AND HEMOGLOBIN-HAPTOGLOBIN-BINDING PROTEIN 1-RELATED"/>
    <property type="match status" value="1"/>
</dbReference>
<dbReference type="InterPro" id="IPR039426">
    <property type="entry name" value="TonB-dep_rcpt-like"/>
</dbReference>
<sequence>MSRLSPAVRSTRPARRPSIRLPWCTLSLLSLLTVSQTGHGEEYSLALPKTLKRHGSQDFPDVIPFSKVLTAPGTVTFSHPAAEPWLPALEETSAVNLPLTVSGQTGLAGTRIAATRLQAAWQDLTLVTAVRHEWQHSYTTPSDQRVQTGLKRDSEYLIARFNLDKPSQIKMIAVRDQFTDGKVPHYNLDAPGLERMYLAISGEAIPLEGLFNRLDLKATWTEVEIDADNHSLRPRINTWIALDAQIRTLFLSSRLTAPGGSWLTLEGSRERYDADRLAREYGPNQITAIRVPDAQADQLALEVGHQWQASPARIEAAIRSDLRRTEIAQANTRPNVPGPAGVVYNLTPRDLYRKYYGFTGDTDQSFHEIGARLKLEYDVAPESTLFFDLRRAVRLPELPELYYANTGTGVLLQIGNPELEAEKHHKVEIGARLHQNGYKRHGRGGTSGSTQITLSGFADHIQDFILLDHARGQSGTIANDGGFIYRNMDAVLTGVTADLRHNALDWLALRLHLVGQHGRDLTDRHPLYQVPPLEANLFVDLFGSETLWNAGARLRWVGAKRATDSSAVTGTGQDSTGPMGSYATMDLYGGYQPAKNLGLSLELANLFDRNYREFIAEPPQTPTTTNPYAPGRTILLRLMAAF</sequence>
<dbReference type="Gene3D" id="2.40.170.20">
    <property type="entry name" value="TonB-dependent receptor, beta-barrel domain"/>
    <property type="match status" value="1"/>
</dbReference>
<evidence type="ECO:0000256" key="6">
    <source>
        <dbReference type="ARBA" id="ARBA00023077"/>
    </source>
</evidence>
<evidence type="ECO:0000313" key="11">
    <source>
        <dbReference type="EMBL" id="GAB0056248.1"/>
    </source>
</evidence>
<dbReference type="EMBL" id="BAAFGK010000002">
    <property type="protein sequence ID" value="GAB0056248.1"/>
    <property type="molecule type" value="Genomic_DNA"/>
</dbReference>
<reference evidence="11 12" key="1">
    <citation type="submission" date="2024-09" db="EMBL/GenBank/DDBJ databases">
        <title>Draft genome sequence of Candidatus Magnetaquicoccaceae bacterium FCR-1.</title>
        <authorList>
            <person name="Shimoshige H."/>
            <person name="Shimamura S."/>
            <person name="Taoka A."/>
            <person name="Kobayashi H."/>
            <person name="Maekawa T."/>
        </authorList>
    </citation>
    <scope>NUCLEOTIDE SEQUENCE [LARGE SCALE GENOMIC DNA]</scope>
    <source>
        <strain evidence="11 12">FCR-1</strain>
    </source>
</reference>
<dbReference type="Proteomes" id="UP001628193">
    <property type="component" value="Unassembled WGS sequence"/>
</dbReference>
<evidence type="ECO:0000256" key="7">
    <source>
        <dbReference type="ARBA" id="ARBA00023136"/>
    </source>
</evidence>
<dbReference type="InterPro" id="IPR000531">
    <property type="entry name" value="Beta-barrel_TonB"/>
</dbReference>
<accession>A0ABQ0C5T3</accession>
<dbReference type="Pfam" id="PF00593">
    <property type="entry name" value="TonB_dep_Rec_b-barrel"/>
    <property type="match status" value="1"/>
</dbReference>
<keyword evidence="7" id="KW-0472">Membrane</keyword>
<keyword evidence="4" id="KW-0812">Transmembrane</keyword>
<dbReference type="InterPro" id="IPR036942">
    <property type="entry name" value="Beta-barrel_TonB_sf"/>
</dbReference>
<gene>
    <name evidence="11" type="ORF">SIID45300_00553</name>
</gene>
<evidence type="ECO:0000256" key="8">
    <source>
        <dbReference type="ARBA" id="ARBA00023170"/>
    </source>
</evidence>
<protein>
    <recommendedName>
        <fullName evidence="10">TonB-dependent receptor-like beta-barrel domain-containing protein</fullName>
    </recommendedName>
</protein>
<dbReference type="SUPFAM" id="SSF56935">
    <property type="entry name" value="Porins"/>
    <property type="match status" value="1"/>
</dbReference>
<proteinExistence type="predicted"/>
<comment type="subcellular location">
    <subcellularLocation>
        <location evidence="1">Cell outer membrane</location>
        <topology evidence="1">Multi-pass membrane protein</topology>
    </subcellularLocation>
</comment>
<keyword evidence="9" id="KW-0998">Cell outer membrane</keyword>